<evidence type="ECO:0000313" key="3">
    <source>
        <dbReference type="Proteomes" id="UP000518681"/>
    </source>
</evidence>
<gene>
    <name evidence="2" type="ORF">GGD69_003568</name>
</gene>
<proteinExistence type="predicted"/>
<evidence type="ECO:0000313" key="2">
    <source>
        <dbReference type="EMBL" id="MBB6202700.1"/>
    </source>
</evidence>
<dbReference type="AlphaFoldDB" id="A0AAW3UVM4"/>
<sequence>MIASAANTGGRHAAGVPATGVPATGVPATGMPVAGYAGRRYQLKETGASHPVRK</sequence>
<comment type="caution">
    <text evidence="2">The sequence shown here is derived from an EMBL/GenBank/DDBJ whole genome shotgun (WGS) entry which is preliminary data.</text>
</comment>
<dbReference type="RefSeq" id="WP_183798150.1">
    <property type="nucleotide sequence ID" value="NZ_JACIII010000006.1"/>
</dbReference>
<accession>A0AAW3UVM4</accession>
<reference evidence="2 3" key="1">
    <citation type="submission" date="2020-08" db="EMBL/GenBank/DDBJ databases">
        <title>Genomic Encyclopedia of Type Strains, Phase IV (KMG-V): Genome sequencing to study the core and pangenomes of soil and plant-associated prokaryotes.</title>
        <authorList>
            <person name="Whitman W."/>
        </authorList>
    </citation>
    <scope>NUCLEOTIDE SEQUENCE [LARGE SCALE GENOMIC DNA]</scope>
    <source>
        <strain evidence="2 3">SEMIA 4013</strain>
    </source>
</reference>
<dbReference type="EMBL" id="JACIIK010000006">
    <property type="protein sequence ID" value="MBB6202700.1"/>
    <property type="molecule type" value="Genomic_DNA"/>
</dbReference>
<organism evidence="2 3">
    <name type="scientific">Paraburkholderia fungorum</name>
    <dbReference type="NCBI Taxonomy" id="134537"/>
    <lineage>
        <taxon>Bacteria</taxon>
        <taxon>Pseudomonadati</taxon>
        <taxon>Pseudomonadota</taxon>
        <taxon>Betaproteobacteria</taxon>
        <taxon>Burkholderiales</taxon>
        <taxon>Burkholderiaceae</taxon>
        <taxon>Paraburkholderia</taxon>
    </lineage>
</organism>
<name>A0AAW3UVM4_9BURK</name>
<feature type="region of interest" description="Disordered" evidence="1">
    <location>
        <begin position="1"/>
        <end position="27"/>
    </location>
</feature>
<evidence type="ECO:0000256" key="1">
    <source>
        <dbReference type="SAM" id="MobiDB-lite"/>
    </source>
</evidence>
<protein>
    <submittedName>
        <fullName evidence="2">Uncharacterized protein</fullName>
    </submittedName>
</protein>
<dbReference type="Proteomes" id="UP000518681">
    <property type="component" value="Unassembled WGS sequence"/>
</dbReference>